<dbReference type="InterPro" id="IPR023231">
    <property type="entry name" value="GSKIP_dom_sf"/>
</dbReference>
<evidence type="ECO:0000313" key="3">
    <source>
        <dbReference type="Proteomes" id="UP000620104"/>
    </source>
</evidence>
<proteinExistence type="predicted"/>
<gene>
    <name evidence="2" type="ORF">NliqN6_4231</name>
</gene>
<dbReference type="Proteomes" id="UP000620104">
    <property type="component" value="Unassembled WGS sequence"/>
</dbReference>
<comment type="caution">
    <text evidence="2">The sequence shown here is derived from an EMBL/GenBank/DDBJ whole genome shotgun (WGS) entry which is preliminary data.</text>
</comment>
<dbReference type="SUPFAM" id="SSF103107">
    <property type="entry name" value="Hypothetical protein c14orf129, hspc210"/>
    <property type="match status" value="1"/>
</dbReference>
<dbReference type="AlphaFoldDB" id="A0A8H3TX62"/>
<dbReference type="InterPro" id="IPR007967">
    <property type="entry name" value="GSKIP_dom"/>
</dbReference>
<evidence type="ECO:0000259" key="1">
    <source>
        <dbReference type="Pfam" id="PF05303"/>
    </source>
</evidence>
<keyword evidence="3" id="KW-1185">Reference proteome</keyword>
<organism evidence="2 3">
    <name type="scientific">Naganishia liquefaciens</name>
    <dbReference type="NCBI Taxonomy" id="104408"/>
    <lineage>
        <taxon>Eukaryota</taxon>
        <taxon>Fungi</taxon>
        <taxon>Dikarya</taxon>
        <taxon>Basidiomycota</taxon>
        <taxon>Agaricomycotina</taxon>
        <taxon>Tremellomycetes</taxon>
        <taxon>Filobasidiales</taxon>
        <taxon>Filobasidiaceae</taxon>
        <taxon>Naganishia</taxon>
    </lineage>
</organism>
<reference evidence="2" key="1">
    <citation type="submission" date="2020-07" db="EMBL/GenBank/DDBJ databases">
        <title>Draft Genome Sequence of a Deep-Sea Yeast, Naganishia (Cryptococcus) liquefaciens strain N6.</title>
        <authorList>
            <person name="Han Y.W."/>
            <person name="Kajitani R."/>
            <person name="Morimoto H."/>
            <person name="Parhat M."/>
            <person name="Tsubouchi H."/>
            <person name="Bakenova O."/>
            <person name="Ogata M."/>
            <person name="Argunhan B."/>
            <person name="Aoki R."/>
            <person name="Kajiwara S."/>
            <person name="Itoh T."/>
            <person name="Iwasaki H."/>
        </authorList>
    </citation>
    <scope>NUCLEOTIDE SEQUENCE</scope>
    <source>
        <strain evidence="2">N6</strain>
    </source>
</reference>
<protein>
    <recommendedName>
        <fullName evidence="1">GSKIP domain-containing protein</fullName>
    </recommendedName>
</protein>
<name>A0A8H3TX62_9TREE</name>
<dbReference type="EMBL" id="BLZA01000023">
    <property type="protein sequence ID" value="GHJ87829.1"/>
    <property type="molecule type" value="Genomic_DNA"/>
</dbReference>
<dbReference type="Pfam" id="PF05303">
    <property type="entry name" value="GSKIP_dom"/>
    <property type="match status" value="1"/>
</dbReference>
<feature type="domain" description="GSKIP" evidence="1">
    <location>
        <begin position="52"/>
        <end position="83"/>
    </location>
</feature>
<dbReference type="Gene3D" id="3.30.2280.10">
    <property type="entry name" value="Hypothetical protein (hspc210)"/>
    <property type="match status" value="1"/>
</dbReference>
<dbReference type="OrthoDB" id="5804279at2759"/>
<sequence length="106" mass="11731">MRFFAAELTRALNENAYGVESYRQDGSKASIVTMEGKELTIECVNDGFVVAAGQTYETLDSLLLNSSPAFMQKMSDRLMEKLMIVRMARADEEQETVGDAGHAAEE</sequence>
<evidence type="ECO:0000313" key="2">
    <source>
        <dbReference type="EMBL" id="GHJ87829.1"/>
    </source>
</evidence>
<accession>A0A8H3TX62</accession>